<dbReference type="Proteomes" id="UP001595916">
    <property type="component" value="Unassembled WGS sequence"/>
</dbReference>
<dbReference type="Pfam" id="PF01244">
    <property type="entry name" value="Peptidase_M19"/>
    <property type="match status" value="1"/>
</dbReference>
<dbReference type="EMBL" id="JBHSHL010000019">
    <property type="protein sequence ID" value="MFC4804554.1"/>
    <property type="molecule type" value="Genomic_DNA"/>
</dbReference>
<evidence type="ECO:0000313" key="2">
    <source>
        <dbReference type="Proteomes" id="UP001595916"/>
    </source>
</evidence>
<dbReference type="PANTHER" id="PTHR10443">
    <property type="entry name" value="MICROSOMAL DIPEPTIDASE"/>
    <property type="match status" value="1"/>
</dbReference>
<dbReference type="InterPro" id="IPR032466">
    <property type="entry name" value="Metal_Hydrolase"/>
</dbReference>
<dbReference type="RefSeq" id="WP_379788066.1">
    <property type="nucleotide sequence ID" value="NZ_JBHSHL010000019.1"/>
</dbReference>
<comment type="caution">
    <text evidence="1">The sequence shown here is derived from an EMBL/GenBank/DDBJ whole genome shotgun (WGS) entry which is preliminary data.</text>
</comment>
<name>A0ABV9QPC6_9FIRM</name>
<sequence length="316" mass="36275">MKIIDMHCDSLLGYIGDKKFSLRENDGHLSLEKMKRAGGLAQFFAIFISREDMKTEDPYDFFEELYQFYLEELNKNRDLIQPAFCKQDILDNRAKGRMSSILTIEDGFVIKDSIDKLDDLFDKGVRLITLTWDFENDIGYPCTLDEEENKRGLKRFGFEVVQRMNEKGMIIDVSHLSEGGFYDVAKHSSKPFVASHSCAKELCFHRRNLTDHQLKVIGESGSLVGVNYYSAFLQNEGSYSSNKRIVEHIEHMTKHAGIEAVGLGSDFDGISGELEMKDYSGYPALIEEMRKSFTDDEVEKICYQNALRLIGDVMRR</sequence>
<dbReference type="CDD" id="cd01301">
    <property type="entry name" value="rDP_like"/>
    <property type="match status" value="1"/>
</dbReference>
<gene>
    <name evidence="1" type="ORF">ACFO4R_05595</name>
</gene>
<dbReference type="PANTHER" id="PTHR10443:SF12">
    <property type="entry name" value="DIPEPTIDASE"/>
    <property type="match status" value="1"/>
</dbReference>
<organism evidence="1 2">
    <name type="scientific">Filifactor villosus</name>
    <dbReference type="NCBI Taxonomy" id="29374"/>
    <lineage>
        <taxon>Bacteria</taxon>
        <taxon>Bacillati</taxon>
        <taxon>Bacillota</taxon>
        <taxon>Clostridia</taxon>
        <taxon>Peptostreptococcales</taxon>
        <taxon>Filifactoraceae</taxon>
        <taxon>Filifactor</taxon>
    </lineage>
</organism>
<accession>A0ABV9QPC6</accession>
<keyword evidence="2" id="KW-1185">Reference proteome</keyword>
<protein>
    <submittedName>
        <fullName evidence="1">Dipeptidase</fullName>
    </submittedName>
</protein>
<dbReference type="PROSITE" id="PS51365">
    <property type="entry name" value="RENAL_DIPEPTIDASE_2"/>
    <property type="match status" value="1"/>
</dbReference>
<reference evidence="2" key="1">
    <citation type="journal article" date="2019" name="Int. J. Syst. Evol. Microbiol.">
        <title>The Global Catalogue of Microorganisms (GCM) 10K type strain sequencing project: providing services to taxonomists for standard genome sequencing and annotation.</title>
        <authorList>
            <consortium name="The Broad Institute Genomics Platform"/>
            <consortium name="The Broad Institute Genome Sequencing Center for Infectious Disease"/>
            <person name="Wu L."/>
            <person name="Ma J."/>
        </authorList>
    </citation>
    <scope>NUCLEOTIDE SEQUENCE [LARGE SCALE GENOMIC DNA]</scope>
    <source>
        <strain evidence="2">CCUG 46385</strain>
    </source>
</reference>
<evidence type="ECO:0000313" key="1">
    <source>
        <dbReference type="EMBL" id="MFC4804554.1"/>
    </source>
</evidence>
<dbReference type="Gene3D" id="3.20.20.140">
    <property type="entry name" value="Metal-dependent hydrolases"/>
    <property type="match status" value="1"/>
</dbReference>
<dbReference type="SUPFAM" id="SSF51556">
    <property type="entry name" value="Metallo-dependent hydrolases"/>
    <property type="match status" value="1"/>
</dbReference>
<proteinExistence type="predicted"/>
<dbReference type="InterPro" id="IPR008257">
    <property type="entry name" value="Pept_M19"/>
</dbReference>